<evidence type="ECO:0000256" key="3">
    <source>
        <dbReference type="SAM" id="MobiDB-lite"/>
    </source>
</evidence>
<proteinExistence type="predicted"/>
<comment type="caution">
    <text evidence="4">The sequence shown here is derived from an EMBL/GenBank/DDBJ whole genome shotgun (WGS) entry which is preliminary data.</text>
</comment>
<organism evidence="4 5">
    <name type="scientific">Marinilabilia salmonicolor</name>
    <dbReference type="NCBI Taxonomy" id="989"/>
    <lineage>
        <taxon>Bacteria</taxon>
        <taxon>Pseudomonadati</taxon>
        <taxon>Bacteroidota</taxon>
        <taxon>Bacteroidia</taxon>
        <taxon>Marinilabiliales</taxon>
        <taxon>Marinilabiliaceae</taxon>
        <taxon>Marinilabilia</taxon>
    </lineage>
</organism>
<feature type="region of interest" description="Disordered" evidence="3">
    <location>
        <begin position="420"/>
        <end position="459"/>
    </location>
</feature>
<keyword evidence="1" id="KW-0479">Metal-binding</keyword>
<accession>A0A368UUI5</accession>
<evidence type="ECO:0000313" key="5">
    <source>
        <dbReference type="Proteomes" id="UP000252733"/>
    </source>
</evidence>
<gene>
    <name evidence="4" type="ORF">DFO77_11553</name>
</gene>
<name>A0A368UUI5_9BACT</name>
<dbReference type="PANTHER" id="PTHR42970:SF1">
    <property type="entry name" value="PECTATE LYASE C-RELATED"/>
    <property type="match status" value="1"/>
</dbReference>
<dbReference type="InterPro" id="IPR011050">
    <property type="entry name" value="Pectin_lyase_fold/virulence"/>
</dbReference>
<keyword evidence="5" id="KW-1185">Reference proteome</keyword>
<dbReference type="AlphaFoldDB" id="A0A368UUI5"/>
<evidence type="ECO:0000256" key="2">
    <source>
        <dbReference type="ARBA" id="ARBA00023180"/>
    </source>
</evidence>
<dbReference type="GO" id="GO:0016829">
    <property type="term" value="F:lyase activity"/>
    <property type="evidence" value="ECO:0007669"/>
    <property type="project" value="UniProtKB-KW"/>
</dbReference>
<feature type="region of interest" description="Disordered" evidence="3">
    <location>
        <begin position="15"/>
        <end position="51"/>
    </location>
</feature>
<dbReference type="InterPro" id="IPR052063">
    <property type="entry name" value="Polysaccharide_Lyase_1"/>
</dbReference>
<dbReference type="SUPFAM" id="SSF51126">
    <property type="entry name" value="Pectin lyase-like"/>
    <property type="match status" value="1"/>
</dbReference>
<keyword evidence="2" id="KW-0325">Glycoprotein</keyword>
<keyword evidence="4" id="KW-0456">Lyase</keyword>
<dbReference type="Gene3D" id="2.160.20.10">
    <property type="entry name" value="Single-stranded right-handed beta-helix, Pectin lyase-like"/>
    <property type="match status" value="1"/>
</dbReference>
<dbReference type="GO" id="GO:0046872">
    <property type="term" value="F:metal ion binding"/>
    <property type="evidence" value="ECO:0007669"/>
    <property type="project" value="UniProtKB-KW"/>
</dbReference>
<evidence type="ECO:0000313" key="4">
    <source>
        <dbReference type="EMBL" id="RCW32508.1"/>
    </source>
</evidence>
<protein>
    <submittedName>
        <fullName evidence="4">Pectate lyase</fullName>
    </submittedName>
</protein>
<sequence length="483" mass="52049">MFFVVLVLFSLSACEEEEKISGPGEPETETPDENPDDSEDDNQTDDDQDDTTEQAIAFPGAEGGGMYTTGGRGGDVYVVTSLEDGVSEGTLRYAIGQSGARTIVFAVGGTINLNSELKISNGDLTIAGQSAPGDGITLAGYPVTVAADNVILRFLRFRMGDENAVEGDAIWGRRHSDIIIDHCSMSWSTDECASFYDNENFTMQWSLIAESLNESVHGKGAHGYGGLWGGYNATFHHNLLAHHKSRNPRFYGVRDGITREMAEMVNNVIYNWGDNSSYGGEGGQYNIVNNYYKAGPATGSHPDRIFEAYYEESYGKFYVSGNYVDGFPSITADNWLGIDLKSGGDKNELVADSRFDVTAVGYTSAEDAYTAVLEHVGASLVRDVVDERIVGEVRNGDATFGGSYGEALGIIDTQSAVGGWPELEPGTSPEDTDNDGMPDAWETEKGLNPNDASDVSGNKLDDTYTNIEIYLNDLVTSGIGFGN</sequence>
<feature type="compositionally biased region" description="Acidic residues" evidence="3">
    <location>
        <begin position="26"/>
        <end position="51"/>
    </location>
</feature>
<dbReference type="EMBL" id="QPIZ01000015">
    <property type="protein sequence ID" value="RCW32508.1"/>
    <property type="molecule type" value="Genomic_DNA"/>
</dbReference>
<reference evidence="4 5" key="1">
    <citation type="submission" date="2018-07" db="EMBL/GenBank/DDBJ databases">
        <title>Freshwater and sediment microbial communities from various areas in North America, analyzing microbe dynamics in response to fracking.</title>
        <authorList>
            <person name="Lamendella R."/>
        </authorList>
    </citation>
    <scope>NUCLEOTIDE SEQUENCE [LARGE SCALE GENOMIC DNA]</scope>
    <source>
        <strain evidence="4 5">160A</strain>
    </source>
</reference>
<dbReference type="Proteomes" id="UP000252733">
    <property type="component" value="Unassembled WGS sequence"/>
</dbReference>
<dbReference type="PANTHER" id="PTHR42970">
    <property type="entry name" value="PECTATE LYASE C-RELATED"/>
    <property type="match status" value="1"/>
</dbReference>
<evidence type="ECO:0000256" key="1">
    <source>
        <dbReference type="ARBA" id="ARBA00022723"/>
    </source>
</evidence>
<dbReference type="InterPro" id="IPR012334">
    <property type="entry name" value="Pectin_lyas_fold"/>
</dbReference>